<feature type="compositionally biased region" description="Low complexity" evidence="1">
    <location>
        <begin position="31"/>
        <end position="49"/>
    </location>
</feature>
<evidence type="ECO:0000256" key="1">
    <source>
        <dbReference type="SAM" id="MobiDB-lite"/>
    </source>
</evidence>
<keyword evidence="2" id="KW-0732">Signal</keyword>
<accession>A0ABT1MA38</accession>
<organism evidence="3 4">
    <name type="scientific">Mycolicibacterium arenosum</name>
    <dbReference type="NCBI Taxonomy" id="2952157"/>
    <lineage>
        <taxon>Bacteria</taxon>
        <taxon>Bacillati</taxon>
        <taxon>Actinomycetota</taxon>
        <taxon>Actinomycetes</taxon>
        <taxon>Mycobacteriales</taxon>
        <taxon>Mycobacteriaceae</taxon>
        <taxon>Mycolicibacterium</taxon>
    </lineage>
</organism>
<proteinExistence type="predicted"/>
<gene>
    <name evidence="3" type="ORF">NM203_20940</name>
</gene>
<dbReference type="PROSITE" id="PS51257">
    <property type="entry name" value="PROKAR_LIPOPROTEIN"/>
    <property type="match status" value="1"/>
</dbReference>
<reference evidence="3 4" key="1">
    <citation type="submission" date="2022-06" db="EMBL/GenBank/DDBJ databases">
        <title>Mycolicibacterium sp. CAU 1645 isolated from seawater.</title>
        <authorList>
            <person name="Kim W."/>
        </authorList>
    </citation>
    <scope>NUCLEOTIDE SEQUENCE [LARGE SCALE GENOMIC DNA]</scope>
    <source>
        <strain evidence="3 4">CAU 1645</strain>
    </source>
</reference>
<name>A0ABT1MA38_9MYCO</name>
<evidence type="ECO:0000313" key="3">
    <source>
        <dbReference type="EMBL" id="MCP9274662.1"/>
    </source>
</evidence>
<evidence type="ECO:0008006" key="5">
    <source>
        <dbReference type="Google" id="ProtNLM"/>
    </source>
</evidence>
<evidence type="ECO:0000313" key="4">
    <source>
        <dbReference type="Proteomes" id="UP001651690"/>
    </source>
</evidence>
<evidence type="ECO:0000256" key="2">
    <source>
        <dbReference type="SAM" id="SignalP"/>
    </source>
</evidence>
<feature type="signal peptide" evidence="2">
    <location>
        <begin position="1"/>
        <end position="23"/>
    </location>
</feature>
<comment type="caution">
    <text evidence="3">The sequence shown here is derived from an EMBL/GenBank/DDBJ whole genome shotgun (WGS) entry which is preliminary data.</text>
</comment>
<feature type="region of interest" description="Disordered" evidence="1">
    <location>
        <begin position="27"/>
        <end position="58"/>
    </location>
</feature>
<dbReference type="RefSeq" id="WP_255062333.1">
    <property type="nucleotide sequence ID" value="NZ_JANDBD010000009.1"/>
</dbReference>
<feature type="chain" id="PRO_5046702828" description="EfeO-type cupredoxin-like domain-containing protein" evidence="2">
    <location>
        <begin position="24"/>
        <end position="147"/>
    </location>
</feature>
<keyword evidence="4" id="KW-1185">Reference proteome</keyword>
<dbReference type="EMBL" id="JANDBD010000009">
    <property type="protein sequence ID" value="MCP9274662.1"/>
    <property type="molecule type" value="Genomic_DNA"/>
</dbReference>
<dbReference type="Proteomes" id="UP001651690">
    <property type="component" value="Unassembled WGS sequence"/>
</dbReference>
<protein>
    <recommendedName>
        <fullName evidence="5">EfeO-type cupredoxin-like domain-containing protein</fullName>
    </recommendedName>
</protein>
<sequence>MTTRRTHIFRTLLPLTAAALLVAGCGGSDEAPASSSGAAASTPSQTAAPDFTDQQAPPTRLVVDVTIKGGQVTPTNESLQSGLNESVVFRVMSDAKDELHVHSNPEHTFAIDARGEAQQFQFTPTVPGRIDVELHDLGKTVATITVQ</sequence>